<protein>
    <submittedName>
        <fullName evidence="2">Uncharacterized protein</fullName>
    </submittedName>
</protein>
<sequence>MLENESTIQKACFLLTMQLKKRVSDSDHSDTSKITPSSPLPSTSGLQINRPDVAMETATDDDELEDTVPCCFASRLHIQT</sequence>
<dbReference type="EMBL" id="JAIWYP010000013">
    <property type="protein sequence ID" value="KAH3718808.1"/>
    <property type="molecule type" value="Genomic_DNA"/>
</dbReference>
<feature type="region of interest" description="Disordered" evidence="1">
    <location>
        <begin position="23"/>
        <end position="50"/>
    </location>
</feature>
<gene>
    <name evidence="2" type="ORF">DPMN_061619</name>
</gene>
<evidence type="ECO:0000313" key="3">
    <source>
        <dbReference type="Proteomes" id="UP000828390"/>
    </source>
</evidence>
<reference evidence="2" key="1">
    <citation type="journal article" date="2019" name="bioRxiv">
        <title>The Genome of the Zebra Mussel, Dreissena polymorpha: A Resource for Invasive Species Research.</title>
        <authorList>
            <person name="McCartney M.A."/>
            <person name="Auch B."/>
            <person name="Kono T."/>
            <person name="Mallez S."/>
            <person name="Zhang Y."/>
            <person name="Obille A."/>
            <person name="Becker A."/>
            <person name="Abrahante J.E."/>
            <person name="Garbe J."/>
            <person name="Badalamenti J.P."/>
            <person name="Herman A."/>
            <person name="Mangelson H."/>
            <person name="Liachko I."/>
            <person name="Sullivan S."/>
            <person name="Sone E.D."/>
            <person name="Koren S."/>
            <person name="Silverstein K.A.T."/>
            <person name="Beckman K.B."/>
            <person name="Gohl D.M."/>
        </authorList>
    </citation>
    <scope>NUCLEOTIDE SEQUENCE</scope>
    <source>
        <strain evidence="2">Duluth1</strain>
        <tissue evidence="2">Whole animal</tissue>
    </source>
</reference>
<organism evidence="2 3">
    <name type="scientific">Dreissena polymorpha</name>
    <name type="common">Zebra mussel</name>
    <name type="synonym">Mytilus polymorpha</name>
    <dbReference type="NCBI Taxonomy" id="45954"/>
    <lineage>
        <taxon>Eukaryota</taxon>
        <taxon>Metazoa</taxon>
        <taxon>Spiralia</taxon>
        <taxon>Lophotrochozoa</taxon>
        <taxon>Mollusca</taxon>
        <taxon>Bivalvia</taxon>
        <taxon>Autobranchia</taxon>
        <taxon>Heteroconchia</taxon>
        <taxon>Euheterodonta</taxon>
        <taxon>Imparidentia</taxon>
        <taxon>Neoheterodontei</taxon>
        <taxon>Myida</taxon>
        <taxon>Dreissenoidea</taxon>
        <taxon>Dreissenidae</taxon>
        <taxon>Dreissena</taxon>
    </lineage>
</organism>
<feature type="compositionally biased region" description="Low complexity" evidence="1">
    <location>
        <begin position="32"/>
        <end position="44"/>
    </location>
</feature>
<dbReference type="Proteomes" id="UP000828390">
    <property type="component" value="Unassembled WGS sequence"/>
</dbReference>
<name>A0A9D4C7C9_DREPO</name>
<keyword evidence="3" id="KW-1185">Reference proteome</keyword>
<comment type="caution">
    <text evidence="2">The sequence shown here is derived from an EMBL/GenBank/DDBJ whole genome shotgun (WGS) entry which is preliminary data.</text>
</comment>
<accession>A0A9D4C7C9</accession>
<dbReference type="AlphaFoldDB" id="A0A9D4C7C9"/>
<evidence type="ECO:0000256" key="1">
    <source>
        <dbReference type="SAM" id="MobiDB-lite"/>
    </source>
</evidence>
<evidence type="ECO:0000313" key="2">
    <source>
        <dbReference type="EMBL" id="KAH3718808.1"/>
    </source>
</evidence>
<reference evidence="2" key="2">
    <citation type="submission" date="2020-11" db="EMBL/GenBank/DDBJ databases">
        <authorList>
            <person name="McCartney M.A."/>
            <person name="Auch B."/>
            <person name="Kono T."/>
            <person name="Mallez S."/>
            <person name="Becker A."/>
            <person name="Gohl D.M."/>
            <person name="Silverstein K.A.T."/>
            <person name="Koren S."/>
            <person name="Bechman K.B."/>
            <person name="Herman A."/>
            <person name="Abrahante J.E."/>
            <person name="Garbe J."/>
        </authorList>
    </citation>
    <scope>NUCLEOTIDE SEQUENCE</scope>
    <source>
        <strain evidence="2">Duluth1</strain>
        <tissue evidence="2">Whole animal</tissue>
    </source>
</reference>
<proteinExistence type="predicted"/>